<dbReference type="InterPro" id="IPR001915">
    <property type="entry name" value="Peptidase_M48"/>
</dbReference>
<keyword evidence="1" id="KW-0378">Hydrolase</keyword>
<evidence type="ECO:0000313" key="2">
    <source>
        <dbReference type="EMBL" id="BBZ33399.1"/>
    </source>
</evidence>
<dbReference type="GO" id="GO:0006508">
    <property type="term" value="P:proteolysis"/>
    <property type="evidence" value="ECO:0007669"/>
    <property type="project" value="UniProtKB-KW"/>
</dbReference>
<dbReference type="Gene3D" id="3.30.2010.10">
    <property type="entry name" value="Metalloproteases ('zincins'), catalytic domain"/>
    <property type="match status" value="1"/>
</dbReference>
<keyword evidence="1" id="KW-0645">Protease</keyword>
<dbReference type="RefSeq" id="WP_085153396.1">
    <property type="nucleotide sequence ID" value="NZ_AP022612.1"/>
</dbReference>
<dbReference type="PANTHER" id="PTHR34978:SF3">
    <property type="entry name" value="SLR0241 PROTEIN"/>
    <property type="match status" value="1"/>
</dbReference>
<gene>
    <name evidence="2" type="ORF">MCNF_20040</name>
</gene>
<proteinExistence type="inferred from homology"/>
<organism evidence="2 3">
    <name type="scientific">Mycolicibacterium confluentis</name>
    <dbReference type="NCBI Taxonomy" id="28047"/>
    <lineage>
        <taxon>Bacteria</taxon>
        <taxon>Bacillati</taxon>
        <taxon>Actinomycetota</taxon>
        <taxon>Actinomycetes</taxon>
        <taxon>Mycobacteriales</taxon>
        <taxon>Mycobacteriaceae</taxon>
        <taxon>Mycolicibacterium</taxon>
    </lineage>
</organism>
<keyword evidence="1" id="KW-0482">Metalloprotease</keyword>
<dbReference type="Pfam" id="PF01435">
    <property type="entry name" value="Peptidase_M48"/>
    <property type="match status" value="1"/>
</dbReference>
<dbReference type="CDD" id="cd07326">
    <property type="entry name" value="M56_BlaR1_MecR1_like"/>
    <property type="match status" value="1"/>
</dbReference>
<dbReference type="OrthoDB" id="9785340at2"/>
<evidence type="ECO:0000313" key="3">
    <source>
        <dbReference type="Proteomes" id="UP000466931"/>
    </source>
</evidence>
<dbReference type="PANTHER" id="PTHR34978">
    <property type="entry name" value="POSSIBLE SENSOR-TRANSDUCER PROTEIN BLAR"/>
    <property type="match status" value="1"/>
</dbReference>
<keyword evidence="3" id="KW-1185">Reference proteome</keyword>
<dbReference type="InterPro" id="IPR052173">
    <property type="entry name" value="Beta-lactam_resp_regulator"/>
</dbReference>
<comment type="similarity">
    <text evidence="1">Belongs to the peptidase M48 family.</text>
</comment>
<dbReference type="Proteomes" id="UP000466931">
    <property type="component" value="Chromosome"/>
</dbReference>
<sequence length="294" mass="31095">MLSAALAVAWVLAALVAPVLSRVHSLFSPGWSVRVLGLGALALAVATLSSVVAAVCAMGVSVGLPVGWLWAVMSFVVALGVSRVVVHVSRMRALSRSADVFRRGVSDDHGVLLVDDPVPAAFAVPGGRGAVVATTGLRDALSAAEFDAVLRHERAHLRHHHQVYVQMAELAACVNPILRQWCREVRFAAERHADECAARAGRAVTAQALAKVALLTSATARAAPDRLGISDGAHAIVQRVCALRRPAPRRQRIMPLVAAVLLLVAVGADSTVTIDWMQDRLVAERAESVADLLR</sequence>
<dbReference type="EMBL" id="AP022612">
    <property type="protein sequence ID" value="BBZ33399.1"/>
    <property type="molecule type" value="Genomic_DNA"/>
</dbReference>
<accession>A0A7I7XVV0</accession>
<reference evidence="2" key="1">
    <citation type="journal article" date="2019" name="Emerg. Microbes Infect.">
        <title>Comprehensive subspecies identification of 175 nontuberculous mycobacteria species based on 7547 genomic profiles.</title>
        <authorList>
            <person name="Matsumoto Y."/>
            <person name="Kinjo T."/>
            <person name="Motooka D."/>
            <person name="Nabeya D."/>
            <person name="Jung N."/>
            <person name="Uechi K."/>
            <person name="Horii T."/>
            <person name="Iida T."/>
            <person name="Fujita J."/>
            <person name="Nakamura S."/>
        </authorList>
    </citation>
    <scope>NUCLEOTIDE SEQUENCE [LARGE SCALE GENOMIC DNA]</scope>
    <source>
        <strain evidence="2">JCM 13671</strain>
    </source>
</reference>
<protein>
    <submittedName>
        <fullName evidence="2">Uncharacterized protein</fullName>
    </submittedName>
</protein>
<keyword evidence="1" id="KW-0862">Zinc</keyword>
<reference evidence="2" key="2">
    <citation type="submission" date="2020-02" db="EMBL/GenBank/DDBJ databases">
        <authorList>
            <person name="Matsumoto Y."/>
            <person name="Motooka D."/>
            <person name="Nakamura S."/>
        </authorList>
    </citation>
    <scope>NUCLEOTIDE SEQUENCE</scope>
    <source>
        <strain evidence="2">JCM 13671</strain>
    </source>
</reference>
<dbReference type="AlphaFoldDB" id="A0A7I7XVV0"/>
<comment type="cofactor">
    <cofactor evidence="1">
        <name>Zn(2+)</name>
        <dbReference type="ChEBI" id="CHEBI:29105"/>
    </cofactor>
    <text evidence="1">Binds 1 zinc ion per subunit.</text>
</comment>
<dbReference type="GO" id="GO:0004222">
    <property type="term" value="F:metalloendopeptidase activity"/>
    <property type="evidence" value="ECO:0007669"/>
    <property type="project" value="InterPro"/>
</dbReference>
<name>A0A7I7XVV0_9MYCO</name>
<evidence type="ECO:0000256" key="1">
    <source>
        <dbReference type="RuleBase" id="RU003983"/>
    </source>
</evidence>